<dbReference type="PANTHER" id="PTHR21198">
    <property type="entry name" value="GLUTAMATE RACEMASE"/>
    <property type="match status" value="1"/>
</dbReference>
<dbReference type="EC" id="5.1.1.3" evidence="2 8"/>
<comment type="caution">
    <text evidence="9">The sequence shown here is derived from an EMBL/GenBank/DDBJ whole genome shotgun (WGS) entry which is preliminary data.</text>
</comment>
<dbReference type="GO" id="GO:0008881">
    <property type="term" value="F:glutamate racemase activity"/>
    <property type="evidence" value="ECO:0007669"/>
    <property type="project" value="UniProtKB-UniRule"/>
</dbReference>
<feature type="binding site" evidence="8">
    <location>
        <begin position="194"/>
        <end position="195"/>
    </location>
    <ligand>
        <name>substrate</name>
    </ligand>
</feature>
<evidence type="ECO:0000313" key="10">
    <source>
        <dbReference type="Proteomes" id="UP000029273"/>
    </source>
</evidence>
<keyword evidence="10" id="KW-1185">Reference proteome</keyword>
<evidence type="ECO:0000256" key="7">
    <source>
        <dbReference type="ARBA" id="ARBA00070053"/>
    </source>
</evidence>
<dbReference type="UniPathway" id="UPA00219"/>
<keyword evidence="6 8" id="KW-0961">Cell wall biogenesis/degradation</keyword>
<dbReference type="GO" id="GO:0008360">
    <property type="term" value="P:regulation of cell shape"/>
    <property type="evidence" value="ECO:0007669"/>
    <property type="project" value="UniProtKB-KW"/>
</dbReference>
<feature type="binding site" evidence="8">
    <location>
        <begin position="17"/>
        <end position="18"/>
    </location>
    <ligand>
        <name>substrate</name>
    </ligand>
</feature>
<proteinExistence type="inferred from homology"/>
<dbReference type="Pfam" id="PF01177">
    <property type="entry name" value="Asp_Glu_race"/>
    <property type="match status" value="1"/>
</dbReference>
<evidence type="ECO:0000256" key="8">
    <source>
        <dbReference type="HAMAP-Rule" id="MF_00258"/>
    </source>
</evidence>
<dbReference type="PANTHER" id="PTHR21198:SF2">
    <property type="entry name" value="GLUTAMATE RACEMASE"/>
    <property type="match status" value="1"/>
</dbReference>
<evidence type="ECO:0000256" key="2">
    <source>
        <dbReference type="ARBA" id="ARBA00013090"/>
    </source>
</evidence>
<comment type="function">
    <text evidence="8">Provides the (R)-glutamate required for cell wall biosynthesis.</text>
</comment>
<keyword evidence="5 8" id="KW-0413">Isomerase</keyword>
<feature type="active site" description="Proton donor/acceptor" evidence="8">
    <location>
        <position position="193"/>
    </location>
</feature>
<dbReference type="InterPro" id="IPR001920">
    <property type="entry name" value="Asp/Glu_race"/>
</dbReference>
<dbReference type="AlphaFoldDB" id="A0A1A6C5M8"/>
<dbReference type="Proteomes" id="UP000029273">
    <property type="component" value="Unassembled WGS sequence"/>
</dbReference>
<dbReference type="HAMAP" id="MF_00258">
    <property type="entry name" value="Glu_racemase"/>
    <property type="match status" value="1"/>
</dbReference>
<organism evidence="9 10">
    <name type="scientific">Acidihalobacter prosperus</name>
    <dbReference type="NCBI Taxonomy" id="160660"/>
    <lineage>
        <taxon>Bacteria</taxon>
        <taxon>Pseudomonadati</taxon>
        <taxon>Pseudomonadota</taxon>
        <taxon>Gammaproteobacteria</taxon>
        <taxon>Chromatiales</taxon>
        <taxon>Ectothiorhodospiraceae</taxon>
        <taxon>Acidihalobacter</taxon>
    </lineage>
</organism>
<evidence type="ECO:0000256" key="6">
    <source>
        <dbReference type="ARBA" id="ARBA00023316"/>
    </source>
</evidence>
<dbReference type="InterPro" id="IPR004391">
    <property type="entry name" value="Glu_race"/>
</dbReference>
<dbReference type="InterPro" id="IPR018187">
    <property type="entry name" value="Asp/Glu_racemase_AS_1"/>
</dbReference>
<dbReference type="PROSITE" id="PS00923">
    <property type="entry name" value="ASP_GLU_RACEMASE_1"/>
    <property type="match status" value="1"/>
</dbReference>
<evidence type="ECO:0000256" key="1">
    <source>
        <dbReference type="ARBA" id="ARBA00001602"/>
    </source>
</evidence>
<dbReference type="FunFam" id="3.40.50.1860:FF:000002">
    <property type="entry name" value="Glutamate racemase"/>
    <property type="match status" value="1"/>
</dbReference>
<keyword evidence="3 8" id="KW-0133">Cell shape</keyword>
<evidence type="ECO:0000313" key="9">
    <source>
        <dbReference type="EMBL" id="OBS09854.1"/>
    </source>
</evidence>
<feature type="binding site" evidence="8">
    <location>
        <begin position="49"/>
        <end position="50"/>
    </location>
    <ligand>
        <name>substrate</name>
    </ligand>
</feature>
<evidence type="ECO:0000256" key="4">
    <source>
        <dbReference type="ARBA" id="ARBA00022984"/>
    </source>
</evidence>
<sequence length="276" mass="28830">MDVLPAHRHRLPIGVFDSGVGGLTVLRALRQRLPAEDLLYLGDMARLPYGTKSPQTVARYACQAAGVLVGRGIKLLVVACNTASALALEALRAHFPELPVIGVLEPGAAAACAATRSGRIAVIATEGTVRGGAYVRAIRALRPETEVSAAACPLFVPLAEEGWHSGPVVESVARHYLTPLLENAAPDVLVLGCTHFPVFGDTLRLLVGQDIELVDSATTTADAVAEALSHGGLAAPTGHVGESRYMTTDAPERFARVAAAFLGNGQTPTHVELVDL</sequence>
<evidence type="ECO:0000256" key="5">
    <source>
        <dbReference type="ARBA" id="ARBA00023235"/>
    </source>
</evidence>
<evidence type="ECO:0000256" key="3">
    <source>
        <dbReference type="ARBA" id="ARBA00022960"/>
    </source>
</evidence>
<reference evidence="9 10" key="1">
    <citation type="journal article" date="2014" name="Genome Announc.">
        <title>Draft Genome Sequence of the Iron-Oxidizing, Acidophilic, and Halotolerant 'Thiobacillus prosperus' Type Strain DSM 5130.</title>
        <authorList>
            <person name="Ossandon F.J."/>
            <person name="Cardenas J.P."/>
            <person name="Corbett M."/>
            <person name="Quatrini R."/>
            <person name="Holmes D.S."/>
            <person name="Watkin E."/>
        </authorList>
    </citation>
    <scope>NUCLEOTIDE SEQUENCE [LARGE SCALE GENOMIC DNA]</scope>
    <source>
        <strain evidence="9 10">DSM 5130</strain>
    </source>
</reference>
<dbReference type="RefSeq" id="WP_038089677.1">
    <property type="nucleotide sequence ID" value="NZ_JQSG02000002.1"/>
</dbReference>
<dbReference type="GO" id="GO:0071555">
    <property type="term" value="P:cell wall organization"/>
    <property type="evidence" value="ECO:0007669"/>
    <property type="project" value="UniProtKB-KW"/>
</dbReference>
<dbReference type="GO" id="GO:0009252">
    <property type="term" value="P:peptidoglycan biosynthetic process"/>
    <property type="evidence" value="ECO:0007669"/>
    <property type="project" value="UniProtKB-UniRule"/>
</dbReference>
<protein>
    <recommendedName>
        <fullName evidence="7 8">Glutamate racemase</fullName>
        <ecNumber evidence="2 8">5.1.1.3</ecNumber>
    </recommendedName>
</protein>
<comment type="catalytic activity">
    <reaction evidence="1 8">
        <text>L-glutamate = D-glutamate</text>
        <dbReference type="Rhea" id="RHEA:12813"/>
        <dbReference type="ChEBI" id="CHEBI:29985"/>
        <dbReference type="ChEBI" id="CHEBI:29986"/>
        <dbReference type="EC" id="5.1.1.3"/>
    </reaction>
</comment>
<feature type="binding site" evidence="8">
    <location>
        <begin position="81"/>
        <end position="82"/>
    </location>
    <ligand>
        <name>substrate</name>
    </ligand>
</feature>
<dbReference type="STRING" id="160660.BJI67_05575"/>
<dbReference type="EMBL" id="JQSG02000002">
    <property type="protein sequence ID" value="OBS09854.1"/>
    <property type="molecule type" value="Genomic_DNA"/>
</dbReference>
<dbReference type="Gene3D" id="3.40.50.1860">
    <property type="match status" value="2"/>
</dbReference>
<gene>
    <name evidence="8" type="primary">murI</name>
    <name evidence="9" type="ORF">Thpro_020904</name>
</gene>
<dbReference type="InterPro" id="IPR015942">
    <property type="entry name" value="Asp/Glu/hydantoin_racemase"/>
</dbReference>
<keyword evidence="4 8" id="KW-0573">Peptidoglycan synthesis</keyword>
<comment type="similarity">
    <text evidence="8">Belongs to the aspartate/glutamate racemases family.</text>
</comment>
<accession>A0A1A6C5M8</accession>
<comment type="pathway">
    <text evidence="8">Cell wall biogenesis; peptidoglycan biosynthesis.</text>
</comment>
<name>A0A1A6C5M8_9GAMM</name>
<dbReference type="SUPFAM" id="SSF53681">
    <property type="entry name" value="Aspartate/glutamate racemase"/>
    <property type="match status" value="2"/>
</dbReference>
<feature type="active site" description="Proton donor/acceptor" evidence="8">
    <location>
        <position position="80"/>
    </location>
</feature>
<dbReference type="OrthoDB" id="9801055at2"/>
<dbReference type="NCBIfam" id="TIGR00067">
    <property type="entry name" value="glut_race"/>
    <property type="match status" value="1"/>
</dbReference>